<comment type="domain">
    <text evidence="2">Histidine-containing phosphotransfer domain (HPt) contains an active histidine that mediates the phosphotransfer.</text>
</comment>
<protein>
    <recommendedName>
        <fullName evidence="2">Histidine-containing phosphotransfer protein</fullName>
    </recommendedName>
</protein>
<keyword evidence="2" id="KW-0932">Cytokinin signaling pathway</keyword>
<dbReference type="EMBL" id="JAJSOW010000004">
    <property type="protein sequence ID" value="KAI9191099.1"/>
    <property type="molecule type" value="Genomic_DNA"/>
</dbReference>
<dbReference type="GO" id="GO:0009927">
    <property type="term" value="F:histidine phosphotransfer kinase activity"/>
    <property type="evidence" value="ECO:0007669"/>
    <property type="project" value="UniProtKB-UniRule"/>
</dbReference>
<evidence type="ECO:0000256" key="3">
    <source>
        <dbReference type="SAM" id="MobiDB-lite"/>
    </source>
</evidence>
<dbReference type="GO" id="GO:0043424">
    <property type="term" value="F:protein histidine kinase binding"/>
    <property type="evidence" value="ECO:0007669"/>
    <property type="project" value="UniProtKB-UniRule"/>
</dbReference>
<name>A0AAD5NYF3_ACENE</name>
<dbReference type="InterPro" id="IPR036641">
    <property type="entry name" value="HPT_dom_sf"/>
</dbReference>
<keyword evidence="5" id="KW-1185">Reference proteome</keyword>
<organism evidence="4 5">
    <name type="scientific">Acer negundo</name>
    <name type="common">Box elder</name>
    <dbReference type="NCBI Taxonomy" id="4023"/>
    <lineage>
        <taxon>Eukaryota</taxon>
        <taxon>Viridiplantae</taxon>
        <taxon>Streptophyta</taxon>
        <taxon>Embryophyta</taxon>
        <taxon>Tracheophyta</taxon>
        <taxon>Spermatophyta</taxon>
        <taxon>Magnoliopsida</taxon>
        <taxon>eudicotyledons</taxon>
        <taxon>Gunneridae</taxon>
        <taxon>Pentapetalae</taxon>
        <taxon>rosids</taxon>
        <taxon>malvids</taxon>
        <taxon>Sapindales</taxon>
        <taxon>Sapindaceae</taxon>
        <taxon>Hippocastanoideae</taxon>
        <taxon>Acereae</taxon>
        <taxon>Acer</taxon>
    </lineage>
</organism>
<evidence type="ECO:0000313" key="5">
    <source>
        <dbReference type="Proteomes" id="UP001064489"/>
    </source>
</evidence>
<dbReference type="InterPro" id="IPR045871">
    <property type="entry name" value="AHP1-5/YPD1"/>
</dbReference>
<dbReference type="PANTHER" id="PTHR28242">
    <property type="entry name" value="PHOSPHORELAY INTERMEDIATE PROTEIN YPD1"/>
    <property type="match status" value="1"/>
</dbReference>
<sequence>MELSGFPRRSTKRNSSSPSAEKVNVAYRKGKSPMNPKSVSFISSKKMGEDSIQKLSVKGKACKRKELLNDNYKEIEQLEDDDNPGFLEEVFDSFWSNSTQLLASIEEDMYKTPPDYISMDKNLHQLKGSSASCFEAAGAGPGSADP</sequence>
<proteinExistence type="predicted"/>
<dbReference type="AlphaFoldDB" id="A0AAD5NYF3"/>
<evidence type="ECO:0000256" key="2">
    <source>
        <dbReference type="RuleBase" id="RU369004"/>
    </source>
</evidence>
<reference evidence="4" key="2">
    <citation type="submission" date="2023-02" db="EMBL/GenBank/DDBJ databases">
        <authorList>
            <person name="Swenson N.G."/>
            <person name="Wegrzyn J.L."/>
            <person name="Mcevoy S.L."/>
        </authorList>
    </citation>
    <scope>NUCLEOTIDE SEQUENCE</scope>
    <source>
        <strain evidence="4">91603</strain>
        <tissue evidence="4">Leaf</tissue>
    </source>
</reference>
<accession>A0AAD5NYF3</accession>
<comment type="function">
    <text evidence="2">Functions as a two-component phosphorelay mediators between cytokinin sensor histidine kinases and response regulators (B-type ARRs). Plays an important role in propagating cytokinin signal transduction.</text>
</comment>
<dbReference type="SUPFAM" id="SSF47226">
    <property type="entry name" value="Histidine-containing phosphotransfer domain, HPT domain"/>
    <property type="match status" value="1"/>
</dbReference>
<feature type="region of interest" description="Disordered" evidence="3">
    <location>
        <begin position="1"/>
        <end position="38"/>
    </location>
</feature>
<dbReference type="GO" id="GO:0005634">
    <property type="term" value="C:nucleus"/>
    <property type="evidence" value="ECO:0007669"/>
    <property type="project" value="UniProtKB-SubCell"/>
</dbReference>
<reference evidence="4" key="1">
    <citation type="journal article" date="2022" name="Plant J.">
        <title>Strategies of tolerance reflected in two North American maple genomes.</title>
        <authorList>
            <person name="McEvoy S.L."/>
            <person name="Sezen U.U."/>
            <person name="Trouern-Trend A."/>
            <person name="McMahon S.M."/>
            <person name="Schaberg P.G."/>
            <person name="Yang J."/>
            <person name="Wegrzyn J.L."/>
            <person name="Swenson N.G."/>
        </authorList>
    </citation>
    <scope>NUCLEOTIDE SEQUENCE</scope>
    <source>
        <strain evidence="4">91603</strain>
    </source>
</reference>
<evidence type="ECO:0000313" key="4">
    <source>
        <dbReference type="EMBL" id="KAI9191099.1"/>
    </source>
</evidence>
<evidence type="ECO:0000256" key="1">
    <source>
        <dbReference type="ARBA" id="ARBA00023012"/>
    </source>
</evidence>
<dbReference type="Gene3D" id="1.20.120.160">
    <property type="entry name" value="HPT domain"/>
    <property type="match status" value="1"/>
</dbReference>
<comment type="caution">
    <text evidence="4">The sequence shown here is derived from an EMBL/GenBank/DDBJ whole genome shotgun (WGS) entry which is preliminary data.</text>
</comment>
<dbReference type="GO" id="GO:0000160">
    <property type="term" value="P:phosphorelay signal transduction system"/>
    <property type="evidence" value="ECO:0007669"/>
    <property type="project" value="UniProtKB-UniRule"/>
</dbReference>
<dbReference type="Proteomes" id="UP001064489">
    <property type="component" value="Chromosome 6"/>
</dbReference>
<comment type="subcellular location">
    <subcellularLocation>
        <location evidence="2">Cytoplasm</location>
        <location evidence="2">Cytosol</location>
    </subcellularLocation>
    <subcellularLocation>
        <location evidence="2">Nucleus</location>
    </subcellularLocation>
</comment>
<gene>
    <name evidence="4" type="ORF">LWI28_003596</name>
</gene>
<keyword evidence="1 2" id="KW-0902">Two-component regulatory system</keyword>
<dbReference type="GO" id="GO:0009736">
    <property type="term" value="P:cytokinin-activated signaling pathway"/>
    <property type="evidence" value="ECO:0007669"/>
    <property type="project" value="UniProtKB-KW"/>
</dbReference>
<dbReference type="PANTHER" id="PTHR28242:SF41">
    <property type="entry name" value="HISTIDINE CONTAINING PHOSPHOTRANSFER PROTEIN"/>
    <property type="match status" value="1"/>
</dbReference>
<dbReference type="GO" id="GO:0005829">
    <property type="term" value="C:cytosol"/>
    <property type="evidence" value="ECO:0007669"/>
    <property type="project" value="UniProtKB-SubCell"/>
</dbReference>